<dbReference type="InterPro" id="IPR023214">
    <property type="entry name" value="HAD_sf"/>
</dbReference>
<dbReference type="Proteomes" id="UP000324233">
    <property type="component" value="Chromosome"/>
</dbReference>
<dbReference type="Gene3D" id="3.40.50.1000">
    <property type="entry name" value="HAD superfamily/HAD-like"/>
    <property type="match status" value="1"/>
</dbReference>
<keyword evidence="5" id="KW-0378">Hydrolase</keyword>
<reference evidence="5 6" key="1">
    <citation type="submission" date="2019-08" db="EMBL/GenBank/DDBJ databases">
        <title>Deep-cultivation of Planctomycetes and their phenomic and genomic characterization uncovers novel biology.</title>
        <authorList>
            <person name="Wiegand S."/>
            <person name="Jogler M."/>
            <person name="Boedeker C."/>
            <person name="Pinto D."/>
            <person name="Vollmers J."/>
            <person name="Rivas-Marin E."/>
            <person name="Kohn T."/>
            <person name="Peeters S.H."/>
            <person name="Heuer A."/>
            <person name="Rast P."/>
            <person name="Oberbeckmann S."/>
            <person name="Bunk B."/>
            <person name="Jeske O."/>
            <person name="Meyerdierks A."/>
            <person name="Storesund J.E."/>
            <person name="Kallscheuer N."/>
            <person name="Luecker S."/>
            <person name="Lage O.M."/>
            <person name="Pohl T."/>
            <person name="Merkel B.J."/>
            <person name="Hornburger P."/>
            <person name="Mueller R.-W."/>
            <person name="Bruemmer F."/>
            <person name="Labrenz M."/>
            <person name="Spormann A.M."/>
            <person name="Op den Camp H."/>
            <person name="Overmann J."/>
            <person name="Amann R."/>
            <person name="Jetten M.S.M."/>
            <person name="Mascher T."/>
            <person name="Medema M.H."/>
            <person name="Devos D.P."/>
            <person name="Kaster A.-K."/>
            <person name="Ovreas L."/>
            <person name="Rohde M."/>
            <person name="Galperin M.Y."/>
            <person name="Jogler C."/>
        </authorList>
    </citation>
    <scope>NUCLEOTIDE SEQUENCE [LARGE SCALE GENOMIC DNA]</scope>
    <source>
        <strain evidence="5 6">OJF2</strain>
    </source>
</reference>
<sequence>MSVPIPTAPAAPSKAGFAGEVIFRPSFAARPGISHVLFDFDGTLSLIRQGWPEVMVPMFTEALPPLPGESEEDRRRMAYDDIMRLNGKQTIYQMIQLADRIRERGGEPREPLWYKHEYLRRLDVRIADRVEGLRGGAVRPDDLLVFGARALLEDLRRRGLAIYLASGTDEVFVKQEAELLGLGEFFGPRIYGAQDDYKAFSKKMVIERILRENAIPGEGLLSFGDGYVEIQNTKEAGGLAVAVCSDEANNGSGRMDEWKRERLAGVGADILIPDYRDAATLLERILGR</sequence>
<dbReference type="InterPro" id="IPR036412">
    <property type="entry name" value="HAD-like_sf"/>
</dbReference>
<evidence type="ECO:0000256" key="3">
    <source>
        <dbReference type="ARBA" id="ARBA00006171"/>
    </source>
</evidence>
<evidence type="ECO:0000256" key="4">
    <source>
        <dbReference type="ARBA" id="ARBA00013078"/>
    </source>
</evidence>
<dbReference type="EC" id="3.1.3.18" evidence="4"/>
<proteinExistence type="inferred from homology"/>
<dbReference type="PANTHER" id="PTHR43434:SF1">
    <property type="entry name" value="PHOSPHOGLYCOLATE PHOSPHATASE"/>
    <property type="match status" value="1"/>
</dbReference>
<gene>
    <name evidence="5" type="ORF">OJF2_30090</name>
</gene>
<dbReference type="SFLD" id="SFLDG01129">
    <property type="entry name" value="C1.5:_HAD__Beta-PGM__Phosphata"/>
    <property type="match status" value="1"/>
</dbReference>
<comment type="pathway">
    <text evidence="2">Organic acid metabolism; glycolate biosynthesis; glycolate from 2-phosphoglycolate: step 1/1.</text>
</comment>
<dbReference type="OrthoDB" id="9781311at2"/>
<evidence type="ECO:0000313" key="6">
    <source>
        <dbReference type="Proteomes" id="UP000324233"/>
    </source>
</evidence>
<dbReference type="SUPFAM" id="SSF56784">
    <property type="entry name" value="HAD-like"/>
    <property type="match status" value="1"/>
</dbReference>
<organism evidence="5 6">
    <name type="scientific">Aquisphaera giovannonii</name>
    <dbReference type="NCBI Taxonomy" id="406548"/>
    <lineage>
        <taxon>Bacteria</taxon>
        <taxon>Pseudomonadati</taxon>
        <taxon>Planctomycetota</taxon>
        <taxon>Planctomycetia</taxon>
        <taxon>Isosphaerales</taxon>
        <taxon>Isosphaeraceae</taxon>
        <taxon>Aquisphaera</taxon>
    </lineage>
</organism>
<comment type="similarity">
    <text evidence="3">Belongs to the HAD-like hydrolase superfamily. CbbY/CbbZ/Gph/YieH family.</text>
</comment>
<dbReference type="SFLD" id="SFLDS00003">
    <property type="entry name" value="Haloacid_Dehalogenase"/>
    <property type="match status" value="1"/>
</dbReference>
<dbReference type="InterPro" id="IPR050155">
    <property type="entry name" value="HAD-like_hydrolase_sf"/>
</dbReference>
<dbReference type="GO" id="GO:0006281">
    <property type="term" value="P:DNA repair"/>
    <property type="evidence" value="ECO:0007669"/>
    <property type="project" value="TreeGrafter"/>
</dbReference>
<comment type="catalytic activity">
    <reaction evidence="1">
        <text>2-phosphoglycolate + H2O = glycolate + phosphate</text>
        <dbReference type="Rhea" id="RHEA:14369"/>
        <dbReference type="ChEBI" id="CHEBI:15377"/>
        <dbReference type="ChEBI" id="CHEBI:29805"/>
        <dbReference type="ChEBI" id="CHEBI:43474"/>
        <dbReference type="ChEBI" id="CHEBI:58033"/>
        <dbReference type="EC" id="3.1.3.18"/>
    </reaction>
</comment>
<dbReference type="RefSeq" id="WP_148594390.1">
    <property type="nucleotide sequence ID" value="NZ_CP042997.1"/>
</dbReference>
<dbReference type="GO" id="GO:0008967">
    <property type="term" value="F:phosphoglycolate phosphatase activity"/>
    <property type="evidence" value="ECO:0007669"/>
    <property type="project" value="UniProtKB-EC"/>
</dbReference>
<keyword evidence="6" id="KW-1185">Reference proteome</keyword>
<evidence type="ECO:0000313" key="5">
    <source>
        <dbReference type="EMBL" id="QEH34470.1"/>
    </source>
</evidence>
<dbReference type="KEGG" id="agv:OJF2_30090"/>
<protein>
    <recommendedName>
        <fullName evidence="4">phosphoglycolate phosphatase</fullName>
        <ecNumber evidence="4">3.1.3.18</ecNumber>
    </recommendedName>
</protein>
<dbReference type="PANTHER" id="PTHR43434">
    <property type="entry name" value="PHOSPHOGLYCOLATE PHOSPHATASE"/>
    <property type="match status" value="1"/>
</dbReference>
<evidence type="ECO:0000256" key="2">
    <source>
        <dbReference type="ARBA" id="ARBA00004818"/>
    </source>
</evidence>
<dbReference type="Pfam" id="PF00702">
    <property type="entry name" value="Hydrolase"/>
    <property type="match status" value="1"/>
</dbReference>
<accession>A0A5B9W3F1</accession>
<dbReference type="EMBL" id="CP042997">
    <property type="protein sequence ID" value="QEH34470.1"/>
    <property type="molecule type" value="Genomic_DNA"/>
</dbReference>
<name>A0A5B9W3F1_9BACT</name>
<dbReference type="AlphaFoldDB" id="A0A5B9W3F1"/>
<evidence type="ECO:0000256" key="1">
    <source>
        <dbReference type="ARBA" id="ARBA00000830"/>
    </source>
</evidence>